<dbReference type="SMART" id="SM00895">
    <property type="entry name" value="FCD"/>
    <property type="match status" value="1"/>
</dbReference>
<dbReference type="EMBL" id="OBML01000007">
    <property type="protein sequence ID" value="SOC13411.1"/>
    <property type="molecule type" value="Genomic_DNA"/>
</dbReference>
<reference evidence="6 7" key="1">
    <citation type="submission" date="2017-08" db="EMBL/GenBank/DDBJ databases">
        <authorList>
            <person name="de Groot N.N."/>
        </authorList>
    </citation>
    <scope>NUCLEOTIDE SEQUENCE [LARGE SCALE GENOMIC DNA]</scope>
    <source>
        <strain evidence="6 7">USBA 352</strain>
    </source>
</reference>
<feature type="compositionally biased region" description="Basic and acidic residues" evidence="4">
    <location>
        <begin position="209"/>
        <end position="221"/>
    </location>
</feature>
<evidence type="ECO:0000256" key="2">
    <source>
        <dbReference type="ARBA" id="ARBA00023125"/>
    </source>
</evidence>
<accession>A0A285SXL8</accession>
<evidence type="ECO:0000259" key="5">
    <source>
        <dbReference type="PROSITE" id="PS50949"/>
    </source>
</evidence>
<dbReference type="PROSITE" id="PS50949">
    <property type="entry name" value="HTH_GNTR"/>
    <property type="match status" value="1"/>
</dbReference>
<keyword evidence="1" id="KW-0805">Transcription regulation</keyword>
<dbReference type="PANTHER" id="PTHR43537:SF45">
    <property type="entry name" value="GNTR FAMILY REGULATORY PROTEIN"/>
    <property type="match status" value="1"/>
</dbReference>
<sequence>MPIKLIDQSPILVDRVYERLRQAIALADLAPGERIRQAELAERLGVSRQPVSHALQLLKRDGLVEETGRKGLKVTEIDPAHLREIYQVRAALDGLAAGLAAARVAEGRMPEAELKKLAAILRQAESFGDDTPVAERIALDVDFHNQVIVMSGNRRIAETLEPQFSHMMRSMRLVLDIGGFRESAWEHHTEIARLIAAGDAAAEGAARAHAENAGKETEARLTARQSLKNTA</sequence>
<dbReference type="CDD" id="cd07377">
    <property type="entry name" value="WHTH_GntR"/>
    <property type="match status" value="1"/>
</dbReference>
<dbReference type="GO" id="GO:0003700">
    <property type="term" value="F:DNA-binding transcription factor activity"/>
    <property type="evidence" value="ECO:0007669"/>
    <property type="project" value="InterPro"/>
</dbReference>
<dbReference type="Gene3D" id="1.10.10.10">
    <property type="entry name" value="Winged helix-like DNA-binding domain superfamily/Winged helix DNA-binding domain"/>
    <property type="match status" value="1"/>
</dbReference>
<dbReference type="InterPro" id="IPR036388">
    <property type="entry name" value="WH-like_DNA-bd_sf"/>
</dbReference>
<feature type="region of interest" description="Disordered" evidence="4">
    <location>
        <begin position="209"/>
        <end position="231"/>
    </location>
</feature>
<keyword evidence="7" id="KW-1185">Reference proteome</keyword>
<dbReference type="InterPro" id="IPR008920">
    <property type="entry name" value="TF_FadR/GntR_C"/>
</dbReference>
<evidence type="ECO:0000256" key="4">
    <source>
        <dbReference type="SAM" id="MobiDB-lite"/>
    </source>
</evidence>
<dbReference type="InterPro" id="IPR011711">
    <property type="entry name" value="GntR_C"/>
</dbReference>
<dbReference type="PANTHER" id="PTHR43537">
    <property type="entry name" value="TRANSCRIPTIONAL REGULATOR, GNTR FAMILY"/>
    <property type="match status" value="1"/>
</dbReference>
<evidence type="ECO:0000256" key="3">
    <source>
        <dbReference type="ARBA" id="ARBA00023163"/>
    </source>
</evidence>
<evidence type="ECO:0000256" key="1">
    <source>
        <dbReference type="ARBA" id="ARBA00023015"/>
    </source>
</evidence>
<dbReference type="Pfam" id="PF00392">
    <property type="entry name" value="GntR"/>
    <property type="match status" value="1"/>
</dbReference>
<name>A0A285SXL8_9HYPH</name>
<dbReference type="SUPFAM" id="SSF48008">
    <property type="entry name" value="GntR ligand-binding domain-like"/>
    <property type="match status" value="1"/>
</dbReference>
<dbReference type="Gene3D" id="1.20.120.530">
    <property type="entry name" value="GntR ligand-binding domain-like"/>
    <property type="match status" value="1"/>
</dbReference>
<dbReference type="RefSeq" id="WP_244297557.1">
    <property type="nucleotide sequence ID" value="NZ_OBML01000007.1"/>
</dbReference>
<dbReference type="SMART" id="SM00345">
    <property type="entry name" value="HTH_GNTR"/>
    <property type="match status" value="1"/>
</dbReference>
<gene>
    <name evidence="6" type="ORF">SAMN05421512_107161</name>
</gene>
<dbReference type="GO" id="GO:0003677">
    <property type="term" value="F:DNA binding"/>
    <property type="evidence" value="ECO:0007669"/>
    <property type="project" value="UniProtKB-KW"/>
</dbReference>
<dbReference type="Pfam" id="PF07729">
    <property type="entry name" value="FCD"/>
    <property type="match status" value="1"/>
</dbReference>
<dbReference type="STRING" id="538381.GCA_001696535_03703"/>
<dbReference type="Proteomes" id="UP000219331">
    <property type="component" value="Unassembled WGS sequence"/>
</dbReference>
<evidence type="ECO:0000313" key="7">
    <source>
        <dbReference type="Proteomes" id="UP000219331"/>
    </source>
</evidence>
<evidence type="ECO:0000313" key="6">
    <source>
        <dbReference type="EMBL" id="SOC13411.1"/>
    </source>
</evidence>
<feature type="domain" description="HTH gntR-type" evidence="5">
    <location>
        <begin position="10"/>
        <end position="77"/>
    </location>
</feature>
<organism evidence="6 7">
    <name type="scientific">Stappia indica</name>
    <dbReference type="NCBI Taxonomy" id="538381"/>
    <lineage>
        <taxon>Bacteria</taxon>
        <taxon>Pseudomonadati</taxon>
        <taxon>Pseudomonadota</taxon>
        <taxon>Alphaproteobacteria</taxon>
        <taxon>Hyphomicrobiales</taxon>
        <taxon>Stappiaceae</taxon>
        <taxon>Stappia</taxon>
    </lineage>
</organism>
<proteinExistence type="predicted"/>
<dbReference type="SUPFAM" id="SSF46785">
    <property type="entry name" value="Winged helix' DNA-binding domain"/>
    <property type="match status" value="1"/>
</dbReference>
<dbReference type="InterPro" id="IPR036390">
    <property type="entry name" value="WH_DNA-bd_sf"/>
</dbReference>
<dbReference type="InterPro" id="IPR000524">
    <property type="entry name" value="Tscrpt_reg_HTH_GntR"/>
</dbReference>
<keyword evidence="2 6" id="KW-0238">DNA-binding</keyword>
<protein>
    <submittedName>
        <fullName evidence="6">DNA-binding transcriptional regulator, GntR family</fullName>
    </submittedName>
</protein>
<keyword evidence="3" id="KW-0804">Transcription</keyword>
<dbReference type="AlphaFoldDB" id="A0A285SXL8"/>